<keyword evidence="4" id="KW-1185">Reference proteome</keyword>
<dbReference type="Proteomes" id="UP000198406">
    <property type="component" value="Unassembled WGS sequence"/>
</dbReference>
<proteinExistence type="predicted"/>
<dbReference type="SUPFAM" id="SSF54160">
    <property type="entry name" value="Chromo domain-like"/>
    <property type="match status" value="1"/>
</dbReference>
<protein>
    <recommendedName>
        <fullName evidence="2">Agenet domain-containing protein</fullName>
    </recommendedName>
</protein>
<feature type="compositionally biased region" description="Basic and acidic residues" evidence="1">
    <location>
        <begin position="72"/>
        <end position="103"/>
    </location>
</feature>
<gene>
    <name evidence="3" type="ORF">FisN_1Lh450</name>
</gene>
<evidence type="ECO:0000313" key="4">
    <source>
        <dbReference type="Proteomes" id="UP000198406"/>
    </source>
</evidence>
<dbReference type="OrthoDB" id="47762at2759"/>
<reference evidence="3 4" key="1">
    <citation type="journal article" date="2015" name="Plant Cell">
        <title>Oil accumulation by the oleaginous diatom Fistulifera solaris as revealed by the genome and transcriptome.</title>
        <authorList>
            <person name="Tanaka T."/>
            <person name="Maeda Y."/>
            <person name="Veluchamy A."/>
            <person name="Tanaka M."/>
            <person name="Abida H."/>
            <person name="Marechal E."/>
            <person name="Bowler C."/>
            <person name="Muto M."/>
            <person name="Sunaga Y."/>
            <person name="Tanaka M."/>
            <person name="Yoshino T."/>
            <person name="Taniguchi T."/>
            <person name="Fukuda Y."/>
            <person name="Nemoto M."/>
            <person name="Matsumoto M."/>
            <person name="Wong P.S."/>
            <person name="Aburatani S."/>
            <person name="Fujibuchi W."/>
        </authorList>
    </citation>
    <scope>NUCLEOTIDE SEQUENCE [LARGE SCALE GENOMIC DNA]</scope>
    <source>
        <strain evidence="3 4">JPCC DA0580</strain>
    </source>
</reference>
<dbReference type="AlphaFoldDB" id="A0A1Z5K231"/>
<dbReference type="InterPro" id="IPR016197">
    <property type="entry name" value="Chromo-like_dom_sf"/>
</dbReference>
<feature type="domain" description="Agenet" evidence="2">
    <location>
        <begin position="211"/>
        <end position="272"/>
    </location>
</feature>
<evidence type="ECO:0000313" key="3">
    <source>
        <dbReference type="EMBL" id="GAX20068.1"/>
    </source>
</evidence>
<feature type="region of interest" description="Disordered" evidence="1">
    <location>
        <begin position="48"/>
        <end position="142"/>
    </location>
</feature>
<dbReference type="InParanoid" id="A0A1Z5K231"/>
<dbReference type="InterPro" id="IPR014002">
    <property type="entry name" value="Agenet_dom_plant"/>
</dbReference>
<dbReference type="EMBL" id="BDSP01000141">
    <property type="protein sequence ID" value="GAX20068.1"/>
    <property type="molecule type" value="Genomic_DNA"/>
</dbReference>
<dbReference type="Pfam" id="PF05641">
    <property type="entry name" value="Agenet"/>
    <property type="match status" value="1"/>
</dbReference>
<name>A0A1Z5K231_FISSO</name>
<evidence type="ECO:0000259" key="2">
    <source>
        <dbReference type="SMART" id="SM00743"/>
    </source>
</evidence>
<organism evidence="3 4">
    <name type="scientific">Fistulifera solaris</name>
    <name type="common">Oleaginous diatom</name>
    <dbReference type="NCBI Taxonomy" id="1519565"/>
    <lineage>
        <taxon>Eukaryota</taxon>
        <taxon>Sar</taxon>
        <taxon>Stramenopiles</taxon>
        <taxon>Ochrophyta</taxon>
        <taxon>Bacillariophyta</taxon>
        <taxon>Bacillariophyceae</taxon>
        <taxon>Bacillariophycidae</taxon>
        <taxon>Naviculales</taxon>
        <taxon>Naviculaceae</taxon>
        <taxon>Fistulifera</taxon>
    </lineage>
</organism>
<sequence length="445" mass="49870">MGQALWAAKPTQTDLLAQQLAAALGYPAGWRVVRTMEEMEYNELVAKKENEEASPAELNAALQETELGNSQIKKENVRADESKEDPVQTTEKDSTENKVDANGRKRATSPLDEPSNLVQGQNESIVRDAPTRNSDSLATQSQPGRMVKVTVDRIYAGKPGTDCDMWYHHSAATRAALAWMEKEAIHEDPEQSGPAPTPFDFKGGHMLPRSSKFDVGDKVEVLYEGEWWDAKILRKNEHKVDGFRYQVFYSSDNSKQSGVAESSIRPRMNDEDPHKTAANNGFDETWQAFSQGGNRWKIIGPDGTVYKSKKAALQAFNNKSDKPSKDSLTEEDPPWRTVGSEYLGKYVRWVTEHKASARRTVAVEQIGEVVGWISETDVDKAGEPGFVSEKTGKPASLYHVVFNDEPTHHPYASVLIEFVDLEEYELKECILSEEEYRPNKKTRVG</sequence>
<accession>A0A1Z5K231</accession>
<comment type="caution">
    <text evidence="3">The sequence shown here is derived from an EMBL/GenBank/DDBJ whole genome shotgun (WGS) entry which is preliminary data.</text>
</comment>
<dbReference type="InterPro" id="IPR008395">
    <property type="entry name" value="Agenet-like_dom"/>
</dbReference>
<evidence type="ECO:0000256" key="1">
    <source>
        <dbReference type="SAM" id="MobiDB-lite"/>
    </source>
</evidence>
<feature type="compositionally biased region" description="Polar residues" evidence="1">
    <location>
        <begin position="131"/>
        <end position="142"/>
    </location>
</feature>
<dbReference type="SMART" id="SM00743">
    <property type="entry name" value="Agenet"/>
    <property type="match status" value="1"/>
</dbReference>